<dbReference type="EMBL" id="JAGQFT020000004">
    <property type="protein sequence ID" value="MBS7457169.1"/>
    <property type="molecule type" value="Genomic_DNA"/>
</dbReference>
<proteinExistence type="predicted"/>
<dbReference type="InterPro" id="IPR001466">
    <property type="entry name" value="Beta-lactam-related"/>
</dbReference>
<dbReference type="InterPro" id="IPR050491">
    <property type="entry name" value="AmpC-like"/>
</dbReference>
<dbReference type="InterPro" id="IPR012338">
    <property type="entry name" value="Beta-lactam/transpept-like"/>
</dbReference>
<protein>
    <submittedName>
        <fullName evidence="2">Beta-lactamase family protein</fullName>
    </submittedName>
</protein>
<dbReference type="Pfam" id="PF00144">
    <property type="entry name" value="Beta-lactamase"/>
    <property type="match status" value="1"/>
</dbReference>
<dbReference type="SUPFAM" id="SSF56601">
    <property type="entry name" value="beta-lactamase/transpeptidase-like"/>
    <property type="match status" value="1"/>
</dbReference>
<dbReference type="EMBL" id="JAGQFT010000009">
    <property type="protein sequence ID" value="MBR0561391.1"/>
    <property type="molecule type" value="Genomic_DNA"/>
</dbReference>
<reference evidence="2" key="2">
    <citation type="submission" date="2021-04" db="EMBL/GenBank/DDBJ databases">
        <authorList>
            <person name="Karlyshev A.V."/>
        </authorList>
    </citation>
    <scope>NUCLEOTIDE SEQUENCE</scope>
    <source>
        <strain evidence="2">LMG 29479</strain>
    </source>
</reference>
<dbReference type="PANTHER" id="PTHR46825">
    <property type="entry name" value="D-ALANYL-D-ALANINE-CARBOXYPEPTIDASE/ENDOPEPTIDASE AMPH"/>
    <property type="match status" value="1"/>
</dbReference>
<feature type="domain" description="Beta-lactamase-related" evidence="1">
    <location>
        <begin position="23"/>
        <end position="333"/>
    </location>
</feature>
<reference evidence="3 4" key="1">
    <citation type="journal article" date="2021" name="Microbiol. Resour. Announc.">
        <title>Draft Genome Sequence of Coralloluteibacterium stylophorae LMG 29479T.</title>
        <authorList>
            <person name="Karlyshev A.V."/>
            <person name="Kudryashova E.B."/>
            <person name="Ariskina E.V."/>
            <person name="Conroy A.P."/>
            <person name="Abidueva E.Y."/>
        </authorList>
    </citation>
    <scope>NUCLEOTIDE SEQUENCE [LARGE SCALE GENOMIC DNA]</scope>
    <source>
        <strain evidence="3 4">LMG 29479</strain>
    </source>
</reference>
<keyword evidence="4" id="KW-1185">Reference proteome</keyword>
<evidence type="ECO:0000313" key="4">
    <source>
        <dbReference type="Proteomes" id="UP000675747"/>
    </source>
</evidence>
<organism evidence="2">
    <name type="scientific">Coralloluteibacterium stylophorae</name>
    <dbReference type="NCBI Taxonomy" id="1776034"/>
    <lineage>
        <taxon>Bacteria</taxon>
        <taxon>Pseudomonadati</taxon>
        <taxon>Pseudomonadota</taxon>
        <taxon>Gammaproteobacteria</taxon>
        <taxon>Lysobacterales</taxon>
        <taxon>Lysobacteraceae</taxon>
        <taxon>Coralloluteibacterium</taxon>
    </lineage>
</organism>
<dbReference type="PANTHER" id="PTHR46825:SF9">
    <property type="entry name" value="BETA-LACTAMASE-RELATED DOMAIN-CONTAINING PROTEIN"/>
    <property type="match status" value="1"/>
</dbReference>
<dbReference type="RefSeq" id="WP_211925360.1">
    <property type="nucleotide sequence ID" value="NZ_JAGQFT020000004.1"/>
</dbReference>
<accession>A0A8J7VSS2</accession>
<name>A0A8J7VSS2_9GAMM</name>
<sequence length="517" mass="55636">MLPAAASPIDPIDAAFAPWNGPVPGCAIGLQHEASPPLYRAYGMANLEQPAPATPDTVFESGSVAKQVTAAAVLQLVEAGVLHLDDDIRRYLPELPDHGATITIDHLLTHTSGLREWGDLVALTGWPRYSRVYSNMDALAMLARQRSLNHPPGTRFSYTNSGYNLLPIIVERATGCSFPDYTREHLFGPLGMAHTTWRDDHLRLVPGRATGYRRGDPGGFIDGSPMEDAYGSGGMLTNVRDLLAWVTALGDARLGAFVTRKLEEPVILVDGTRIGYGRGLMLAEYRGVREIFHNGGTNGYQAWAGRYPDAGLAMAILCNGRTVGPDTQARRIAQLYLPAAPGLRAGAPPPAERAARPGLYASDERYEILKIVEKDGGLGVEGGATLAYLEPGRYMLGSSELVFGDGRVERRRPDGTVAILSRRVPAAPGSAGSSAVAGSYRSDEVGSRLTLRPAGAGLELRFADRPAVAELLLPLFEDAYEGDGMLIEVLRNDAGQVTGVRFRTERVYSLEFERDAG</sequence>
<dbReference type="Gene3D" id="3.40.710.10">
    <property type="entry name" value="DD-peptidase/beta-lactamase superfamily"/>
    <property type="match status" value="1"/>
</dbReference>
<evidence type="ECO:0000313" key="3">
    <source>
        <dbReference type="EMBL" id="MBS7457169.1"/>
    </source>
</evidence>
<comment type="caution">
    <text evidence="2">The sequence shown here is derived from an EMBL/GenBank/DDBJ whole genome shotgun (WGS) entry which is preliminary data.</text>
</comment>
<dbReference type="Proteomes" id="UP000675747">
    <property type="component" value="Unassembled WGS sequence"/>
</dbReference>
<evidence type="ECO:0000313" key="2">
    <source>
        <dbReference type="EMBL" id="MBR0561391.1"/>
    </source>
</evidence>
<gene>
    <name evidence="3" type="ORF">KB893_008460</name>
    <name evidence="2" type="ORF">KB893_02480</name>
</gene>
<evidence type="ECO:0000259" key="1">
    <source>
        <dbReference type="Pfam" id="PF00144"/>
    </source>
</evidence>
<dbReference type="AlphaFoldDB" id="A0A8J7VSS2"/>